<proteinExistence type="predicted"/>
<dbReference type="AlphaFoldDB" id="A0A6V8N3Z4"/>
<dbReference type="GO" id="GO:0008233">
    <property type="term" value="F:peptidase activity"/>
    <property type="evidence" value="ECO:0007669"/>
    <property type="project" value="UniProtKB-KW"/>
</dbReference>
<evidence type="ECO:0000313" key="5">
    <source>
        <dbReference type="Proteomes" id="UP000568888"/>
    </source>
</evidence>
<dbReference type="RefSeq" id="WP_183351260.1">
    <property type="nucleotide sequence ID" value="NZ_BLXY01000023.1"/>
</dbReference>
<dbReference type="SUPFAM" id="SSF55797">
    <property type="entry name" value="PR-1-like"/>
    <property type="match status" value="1"/>
</dbReference>
<keyword evidence="6" id="KW-1185">Reference proteome</keyword>
<reference evidence="4" key="3">
    <citation type="submission" date="2022-04" db="EMBL/GenBank/DDBJ databases">
        <authorList>
            <person name="Liu G."/>
        </authorList>
    </citation>
    <scope>NUCLEOTIDE SEQUENCE</scope>
    <source>
        <strain evidence="4">RG22</strain>
    </source>
</reference>
<evidence type="ECO:0000313" key="4">
    <source>
        <dbReference type="EMBL" id="UPU37211.1"/>
    </source>
</evidence>
<protein>
    <submittedName>
        <fullName evidence="4">CAP domain-containing protein</fullName>
    </submittedName>
    <submittedName>
        <fullName evidence="3">Serine protease</fullName>
    </submittedName>
</protein>
<dbReference type="Proteomes" id="UP000831485">
    <property type="component" value="Chromosome"/>
</dbReference>
<dbReference type="InterPro" id="IPR014044">
    <property type="entry name" value="CAP_dom"/>
</dbReference>
<dbReference type="CDD" id="cd05379">
    <property type="entry name" value="CAP_bacterial"/>
    <property type="match status" value="1"/>
</dbReference>
<dbReference type="GO" id="GO:0006508">
    <property type="term" value="P:proteolysis"/>
    <property type="evidence" value="ECO:0007669"/>
    <property type="project" value="UniProtKB-KW"/>
</dbReference>
<dbReference type="EMBL" id="BLXY01000023">
    <property type="protein sequence ID" value="GFO66353.1"/>
    <property type="molecule type" value="Genomic_DNA"/>
</dbReference>
<evidence type="ECO:0000313" key="6">
    <source>
        <dbReference type="Proteomes" id="UP000831485"/>
    </source>
</evidence>
<dbReference type="PANTHER" id="PTHR31157">
    <property type="entry name" value="SCP DOMAIN-CONTAINING PROTEIN"/>
    <property type="match status" value="1"/>
</dbReference>
<reference evidence="5" key="1">
    <citation type="submission" date="2020-06" db="EMBL/GenBank/DDBJ databases">
        <title>Draft genomic sequecing of Geomonas sp. Red736.</title>
        <authorList>
            <person name="Itoh H."/>
            <person name="Xu Z.X."/>
            <person name="Ushijima N."/>
            <person name="Masuda Y."/>
            <person name="Shiratori Y."/>
            <person name="Senoo K."/>
        </authorList>
    </citation>
    <scope>NUCLEOTIDE SEQUENCE [LARGE SCALE GENOMIC DNA]</scope>
    <source>
        <strain evidence="5">Red736</strain>
    </source>
</reference>
<feature type="chain" id="PRO_5027571198" evidence="1">
    <location>
        <begin position="23"/>
        <end position="206"/>
    </location>
</feature>
<dbReference type="PANTHER" id="PTHR31157:SF1">
    <property type="entry name" value="SCP DOMAIN-CONTAINING PROTEIN"/>
    <property type="match status" value="1"/>
</dbReference>
<sequence length="206" mass="22546">MIRKILALSCLMLVLTAGTACAEPDDLGQRVLAETNAARQNPQRYAQYIREFKKSFIGKGYRLPGSLNVVMTSEGKPALDEAVQFLSRQRPLPALSWSPGLARAAADLVREQGGSGETGHGERSDMKKRIDKYGSWRSSLGENISYGPDTARQVVMGLIIDDGVADRGHRKNIFDRSYTTVGIACGPHPLYRTICVMDLAGGFQSR</sequence>
<evidence type="ECO:0000313" key="3">
    <source>
        <dbReference type="EMBL" id="GFO66353.1"/>
    </source>
</evidence>
<dbReference type="InterPro" id="IPR035940">
    <property type="entry name" value="CAP_sf"/>
</dbReference>
<name>A0A6V8N3Z4_9BACT</name>
<keyword evidence="1" id="KW-0732">Signal</keyword>
<keyword evidence="3" id="KW-0378">Hydrolase</keyword>
<keyword evidence="3" id="KW-0645">Protease</keyword>
<reference evidence="3" key="2">
    <citation type="journal article" date="2021" name="Int. J. Syst. Evol. Microbiol.">
        <title>Geomonas silvestris sp. nov., Geomonas paludis sp. nov. and Geomonas limicola sp. nov., isolated from terrestrial environments, and emended description of the genus Geomonas.</title>
        <authorList>
            <person name="Itoh H."/>
            <person name="Xu Z."/>
            <person name="Masuda Y."/>
            <person name="Ushijima N."/>
            <person name="Hayakawa C."/>
            <person name="Shiratori Y."/>
            <person name="Senoo K."/>
        </authorList>
    </citation>
    <scope>NUCLEOTIDE SEQUENCE</scope>
    <source>
        <strain evidence="3">Red736</strain>
    </source>
</reference>
<evidence type="ECO:0000256" key="1">
    <source>
        <dbReference type="SAM" id="SignalP"/>
    </source>
</evidence>
<dbReference type="Gene3D" id="3.40.33.10">
    <property type="entry name" value="CAP"/>
    <property type="match status" value="1"/>
</dbReference>
<organism evidence="3 5">
    <name type="scientific">Geomonas paludis</name>
    <dbReference type="NCBI Taxonomy" id="2740185"/>
    <lineage>
        <taxon>Bacteria</taxon>
        <taxon>Pseudomonadati</taxon>
        <taxon>Thermodesulfobacteriota</taxon>
        <taxon>Desulfuromonadia</taxon>
        <taxon>Geobacterales</taxon>
        <taxon>Geobacteraceae</taxon>
        <taxon>Geomonas</taxon>
    </lineage>
</organism>
<accession>A0A6V8N3Z4</accession>
<dbReference type="EMBL" id="CP096574">
    <property type="protein sequence ID" value="UPU37211.1"/>
    <property type="molecule type" value="Genomic_DNA"/>
</dbReference>
<dbReference type="Pfam" id="PF00188">
    <property type="entry name" value="CAP"/>
    <property type="match status" value="1"/>
</dbReference>
<dbReference type="PROSITE" id="PS51257">
    <property type="entry name" value="PROKAR_LIPOPROTEIN"/>
    <property type="match status" value="1"/>
</dbReference>
<dbReference type="Proteomes" id="UP000568888">
    <property type="component" value="Unassembled WGS sequence"/>
</dbReference>
<evidence type="ECO:0000259" key="2">
    <source>
        <dbReference type="Pfam" id="PF00188"/>
    </source>
</evidence>
<gene>
    <name evidence="3" type="ORF">GMPD_42720</name>
    <name evidence="4" type="ORF">M1B72_05755</name>
</gene>
<feature type="domain" description="SCP" evidence="2">
    <location>
        <begin position="39"/>
        <end position="196"/>
    </location>
</feature>
<feature type="signal peptide" evidence="1">
    <location>
        <begin position="1"/>
        <end position="22"/>
    </location>
</feature>